<dbReference type="GO" id="GO:0042597">
    <property type="term" value="C:periplasmic space"/>
    <property type="evidence" value="ECO:0007669"/>
    <property type="project" value="UniProtKB-SubCell"/>
</dbReference>
<feature type="signal peptide" evidence="5">
    <location>
        <begin position="1"/>
        <end position="23"/>
    </location>
</feature>
<dbReference type="Pfam" id="PF13416">
    <property type="entry name" value="SBP_bac_8"/>
    <property type="match status" value="1"/>
</dbReference>
<dbReference type="SUPFAM" id="SSF53850">
    <property type="entry name" value="Periplasmic binding protein-like II"/>
    <property type="match status" value="1"/>
</dbReference>
<evidence type="ECO:0000313" key="7">
    <source>
        <dbReference type="Proteomes" id="UP000018780"/>
    </source>
</evidence>
<dbReference type="PANTHER" id="PTHR30222:SF12">
    <property type="entry name" value="NORSPERMIDINE SENSOR"/>
    <property type="match status" value="1"/>
</dbReference>
<keyword evidence="2" id="KW-0813">Transport</keyword>
<sequence length="357" mass="39240">MRMTIKMAAFLFTAAAIALPAVADSESEVCLYNWSGYIDPAVIEKFHAATGKKLILDFYEEADEAEARLTAQGTGYDLAVVPSEIVNRLIEAEALQKFDLDTAGTDRQLLDILFTALPQAEGYALPYLWGTTGLVYDLDAVIDRLPDAPLDSWALLFDPANAKELADCGITVVDSVEEMVPAALSYLGLDPHSRSPEDLDAAFDVLAAIAPYVRSFDTAQYDDVLGGNICLAATWSTDGQAAFLEKDSTPYRYIVPKEGANLWADLFVVPNDAGNMVVSMQLLDFILQPEMIASSAAYSNAFASLPSSRSELDEPDFNLWPPGLSQSIRETLYFVKPRNGNEKRLLDRRWRMIQIGL</sequence>
<dbReference type="OrthoDB" id="9813777at2"/>
<evidence type="ECO:0000256" key="5">
    <source>
        <dbReference type="SAM" id="SignalP"/>
    </source>
</evidence>
<proteinExistence type="predicted"/>
<comment type="subcellular location">
    <subcellularLocation>
        <location evidence="1">Periplasm</location>
    </subcellularLocation>
</comment>
<dbReference type="GO" id="GO:0019808">
    <property type="term" value="F:polyamine binding"/>
    <property type="evidence" value="ECO:0007669"/>
    <property type="project" value="InterPro"/>
</dbReference>
<dbReference type="PANTHER" id="PTHR30222">
    <property type="entry name" value="SPERMIDINE/PUTRESCINE-BINDING PERIPLASMIC PROTEIN"/>
    <property type="match status" value="1"/>
</dbReference>
<keyword evidence="3 5" id="KW-0732">Signal</keyword>
<dbReference type="HOGENOM" id="CLU_026974_1_4_5"/>
<dbReference type="Proteomes" id="UP000018780">
    <property type="component" value="Chromosome"/>
</dbReference>
<keyword evidence="4" id="KW-0574">Periplasm</keyword>
<keyword evidence="7" id="KW-1185">Reference proteome</keyword>
<feature type="chain" id="PRO_5004782989" description="Putrescine-binding periplasmic protein" evidence="5">
    <location>
        <begin position="24"/>
        <end position="357"/>
    </location>
</feature>
<dbReference type="PATRIC" id="fig|999552.6.peg.2222"/>
<evidence type="ECO:0000256" key="3">
    <source>
        <dbReference type="ARBA" id="ARBA00022729"/>
    </source>
</evidence>
<dbReference type="GO" id="GO:0015846">
    <property type="term" value="P:polyamine transport"/>
    <property type="evidence" value="ECO:0007669"/>
    <property type="project" value="InterPro"/>
</dbReference>
<evidence type="ECO:0000256" key="4">
    <source>
        <dbReference type="ARBA" id="ARBA00022764"/>
    </source>
</evidence>
<evidence type="ECO:0000256" key="2">
    <source>
        <dbReference type="ARBA" id="ARBA00022448"/>
    </source>
</evidence>
<organism evidence="6 7">
    <name type="scientific">Leisingera methylohalidivorans DSM 14336</name>
    <dbReference type="NCBI Taxonomy" id="999552"/>
    <lineage>
        <taxon>Bacteria</taxon>
        <taxon>Pseudomonadati</taxon>
        <taxon>Pseudomonadota</taxon>
        <taxon>Alphaproteobacteria</taxon>
        <taxon>Rhodobacterales</taxon>
        <taxon>Roseobacteraceae</taxon>
        <taxon>Leisingera</taxon>
    </lineage>
</organism>
<dbReference type="InterPro" id="IPR006059">
    <property type="entry name" value="SBP"/>
</dbReference>
<dbReference type="InterPro" id="IPR001188">
    <property type="entry name" value="Sperm_putr-bd"/>
</dbReference>
<dbReference type="AlphaFoldDB" id="V9VYQ7"/>
<dbReference type="STRING" id="999552.METH_11135"/>
<accession>V9VYQ7</accession>
<evidence type="ECO:0008006" key="8">
    <source>
        <dbReference type="Google" id="ProtNLM"/>
    </source>
</evidence>
<evidence type="ECO:0000256" key="1">
    <source>
        <dbReference type="ARBA" id="ARBA00004418"/>
    </source>
</evidence>
<protein>
    <recommendedName>
        <fullName evidence="8">Putrescine-binding periplasmic protein</fullName>
    </recommendedName>
</protein>
<dbReference type="EMBL" id="CP006773">
    <property type="protein sequence ID" value="AHD03083.1"/>
    <property type="molecule type" value="Genomic_DNA"/>
</dbReference>
<reference evidence="6 7" key="1">
    <citation type="submission" date="2013-09" db="EMBL/GenBank/DDBJ databases">
        <authorList>
            <consortium name="DOE Joint Genome Institute"/>
            <person name="Klenk H.-P."/>
            <person name="Huntemann M."/>
            <person name="Han J."/>
            <person name="Chen A."/>
            <person name="Kyrpides N."/>
            <person name="Mavromatis K."/>
            <person name="Markowitz V."/>
            <person name="Palaniappan K."/>
            <person name="Ivanova N."/>
            <person name="Schaumberg A."/>
            <person name="Pati A."/>
            <person name="Liolios K."/>
            <person name="Nordberg H.P."/>
            <person name="Cantor M.N."/>
            <person name="Hua S.X."/>
            <person name="Woyke T."/>
        </authorList>
    </citation>
    <scope>NUCLEOTIDE SEQUENCE [LARGE SCALE GENOMIC DNA]</scope>
    <source>
        <strain evidence="6 7">DSM 14336</strain>
    </source>
</reference>
<dbReference type="PRINTS" id="PR00909">
    <property type="entry name" value="SPERMDNBNDNG"/>
</dbReference>
<name>V9VYQ7_9RHOB</name>
<gene>
    <name evidence="6" type="ORF">METH_11135</name>
</gene>
<dbReference type="KEGG" id="lmd:METH_11135"/>
<evidence type="ECO:0000313" key="6">
    <source>
        <dbReference type="EMBL" id="AHD03083.1"/>
    </source>
</evidence>
<dbReference type="Gene3D" id="3.40.190.10">
    <property type="entry name" value="Periplasmic binding protein-like II"/>
    <property type="match status" value="2"/>
</dbReference>